<dbReference type="STRING" id="570277.EZMO1_4919"/>
<proteinExistence type="predicted"/>
<dbReference type="OrthoDB" id="338827at2"/>
<sequence length="203" mass="22420">MLTLVHKDGSKEGFPYIVPDANQCGGCHVPESYKKDIQPLGPKVRHLNRDFEYADRSRNQLEYWSEQGLLTGDIAPDVLPRNALWPVARNGETQEHQARSYLDANCSHCHNTKGAGNTSGLFLTLDTPYDTSLGLCKRPIAAGRGSGNHHVAIKPGSGGESILLYRMNGKDPAVMMPELGRSLIHTEGVDLVRRWINDMTPEC</sequence>
<evidence type="ECO:0000313" key="1">
    <source>
        <dbReference type="EMBL" id="AMO58806.1"/>
    </source>
</evidence>
<evidence type="ECO:0000313" key="2">
    <source>
        <dbReference type="Proteomes" id="UP000071065"/>
    </source>
</evidence>
<dbReference type="KEGG" id="emp:EZMO1_4919"/>
<reference evidence="1 2" key="1">
    <citation type="journal article" date="2016" name="Front. Microbiol.">
        <title>Genomic Insight into the Host-Endosymbiont Relationship of Endozoicomonas montiporae CL-33(T) with its Coral Host.</title>
        <authorList>
            <person name="Ding J.-Y."/>
            <person name="Shiu J.-H."/>
            <person name="Chen W.-M."/>
            <person name="Chiang Y.-R."/>
            <person name="Tang S.-L."/>
        </authorList>
    </citation>
    <scope>NUCLEOTIDE SEQUENCE [LARGE SCALE GENOMIC DNA]</scope>
    <source>
        <strain evidence="1 2">CL-33</strain>
    </source>
</reference>
<dbReference type="Proteomes" id="UP000071065">
    <property type="component" value="Chromosome"/>
</dbReference>
<evidence type="ECO:0008006" key="3">
    <source>
        <dbReference type="Google" id="ProtNLM"/>
    </source>
</evidence>
<protein>
    <recommendedName>
        <fullName evidence="3">Cytochrome c domain-containing protein</fullName>
    </recommendedName>
</protein>
<accession>A0A142BJ80</accession>
<dbReference type="SUPFAM" id="SSF48695">
    <property type="entry name" value="Multiheme cytochromes"/>
    <property type="match status" value="1"/>
</dbReference>
<name>A0A142BJ80_9GAMM</name>
<dbReference type="PATRIC" id="fig|570277.3.peg.5257"/>
<gene>
    <name evidence="1" type="ORF">EZMO1_4919</name>
</gene>
<dbReference type="EMBL" id="CP013251">
    <property type="protein sequence ID" value="AMO58806.1"/>
    <property type="molecule type" value="Genomic_DNA"/>
</dbReference>
<organism evidence="1 2">
    <name type="scientific">Endozoicomonas montiporae CL-33</name>
    <dbReference type="NCBI Taxonomy" id="570277"/>
    <lineage>
        <taxon>Bacteria</taxon>
        <taxon>Pseudomonadati</taxon>
        <taxon>Pseudomonadota</taxon>
        <taxon>Gammaproteobacteria</taxon>
        <taxon>Oceanospirillales</taxon>
        <taxon>Endozoicomonadaceae</taxon>
        <taxon>Endozoicomonas</taxon>
    </lineage>
</organism>
<dbReference type="InterPro" id="IPR036280">
    <property type="entry name" value="Multihaem_cyt_sf"/>
</dbReference>
<dbReference type="AlphaFoldDB" id="A0A142BJ80"/>
<dbReference type="RefSeq" id="WP_051789297.1">
    <property type="nucleotide sequence ID" value="NZ_CP013251.1"/>
</dbReference>